<dbReference type="AlphaFoldDB" id="A0A0C9T7D9"/>
<dbReference type="HOGENOM" id="CLU_092517_0_0_1"/>
<protein>
    <submittedName>
        <fullName evidence="2">Uncharacterized protein</fullName>
    </submittedName>
</protein>
<keyword evidence="3" id="KW-1185">Reference proteome</keyword>
<accession>A0A0C9T7D9</accession>
<reference evidence="2 3" key="1">
    <citation type="submission" date="2014-06" db="EMBL/GenBank/DDBJ databases">
        <title>Evolutionary Origins and Diversification of the Mycorrhizal Mutualists.</title>
        <authorList>
            <consortium name="DOE Joint Genome Institute"/>
            <consortium name="Mycorrhizal Genomics Consortium"/>
            <person name="Kohler A."/>
            <person name="Kuo A."/>
            <person name="Nagy L.G."/>
            <person name="Floudas D."/>
            <person name="Copeland A."/>
            <person name="Barry K.W."/>
            <person name="Cichocki N."/>
            <person name="Veneault-Fourrey C."/>
            <person name="LaButti K."/>
            <person name="Lindquist E.A."/>
            <person name="Lipzen A."/>
            <person name="Lundell T."/>
            <person name="Morin E."/>
            <person name="Murat C."/>
            <person name="Riley R."/>
            <person name="Ohm R."/>
            <person name="Sun H."/>
            <person name="Tunlid A."/>
            <person name="Henrissat B."/>
            <person name="Grigoriev I.V."/>
            <person name="Hibbett D.S."/>
            <person name="Martin F."/>
        </authorList>
    </citation>
    <scope>NUCLEOTIDE SEQUENCE [LARGE SCALE GENOMIC DNA]</scope>
    <source>
        <strain evidence="2 3">FD-325 SS-3</strain>
    </source>
</reference>
<feature type="region of interest" description="Disordered" evidence="1">
    <location>
        <begin position="1"/>
        <end position="92"/>
    </location>
</feature>
<gene>
    <name evidence="2" type="ORF">PLICRDRAFT_45380</name>
</gene>
<feature type="compositionally biased region" description="Acidic residues" evidence="1">
    <location>
        <begin position="44"/>
        <end position="53"/>
    </location>
</feature>
<feature type="compositionally biased region" description="Basic and acidic residues" evidence="1">
    <location>
        <begin position="1"/>
        <end position="14"/>
    </location>
</feature>
<sequence>MKFGVYRDDCEGLHPDTINKYYGVHGKETRRTQGQTGAGHPTDEEAESDDDSTSEPGSAVRGNDLAQRVADDLESDIRHDAIPVPDHRNPFNGNADLEGEYFDKLQEIIVRGDMPTGFGILEDEWVDGMYPTVEVIPAGRKGSKEIRVSLAAQEWKARAGLWCQALAVLSHFR</sequence>
<evidence type="ECO:0000313" key="2">
    <source>
        <dbReference type="EMBL" id="KII85214.1"/>
    </source>
</evidence>
<evidence type="ECO:0000313" key="3">
    <source>
        <dbReference type="Proteomes" id="UP000053263"/>
    </source>
</evidence>
<feature type="compositionally biased region" description="Basic and acidic residues" evidence="1">
    <location>
        <begin position="69"/>
        <end position="89"/>
    </location>
</feature>
<evidence type="ECO:0000256" key="1">
    <source>
        <dbReference type="SAM" id="MobiDB-lite"/>
    </source>
</evidence>
<dbReference type="Proteomes" id="UP000053263">
    <property type="component" value="Unassembled WGS sequence"/>
</dbReference>
<organism evidence="2 3">
    <name type="scientific">Plicaturopsis crispa FD-325 SS-3</name>
    <dbReference type="NCBI Taxonomy" id="944288"/>
    <lineage>
        <taxon>Eukaryota</taxon>
        <taxon>Fungi</taxon>
        <taxon>Dikarya</taxon>
        <taxon>Basidiomycota</taxon>
        <taxon>Agaricomycotina</taxon>
        <taxon>Agaricomycetes</taxon>
        <taxon>Agaricomycetidae</taxon>
        <taxon>Amylocorticiales</taxon>
        <taxon>Amylocorticiaceae</taxon>
        <taxon>Plicatura</taxon>
        <taxon>Plicaturopsis crispa</taxon>
    </lineage>
</organism>
<name>A0A0C9T7D9_PLICR</name>
<dbReference type="EMBL" id="KN832568">
    <property type="protein sequence ID" value="KII85214.1"/>
    <property type="molecule type" value="Genomic_DNA"/>
</dbReference>
<dbReference type="OrthoDB" id="3353107at2759"/>
<proteinExistence type="predicted"/>